<evidence type="ECO:0000259" key="1">
    <source>
        <dbReference type="Pfam" id="PF01048"/>
    </source>
</evidence>
<protein>
    <recommendedName>
        <fullName evidence="1">Nucleoside phosphorylase domain-containing protein</fullName>
    </recommendedName>
</protein>
<gene>
    <name evidence="2" type="ORF">METZ01_LOCUS350415</name>
</gene>
<name>A0A382RLS8_9ZZZZ</name>
<dbReference type="GO" id="GO:0009116">
    <property type="term" value="P:nucleoside metabolic process"/>
    <property type="evidence" value="ECO:0007669"/>
    <property type="project" value="InterPro"/>
</dbReference>
<dbReference type="Pfam" id="PF01048">
    <property type="entry name" value="PNP_UDP_1"/>
    <property type="match status" value="1"/>
</dbReference>
<evidence type="ECO:0000313" key="2">
    <source>
        <dbReference type="EMBL" id="SVC97561.1"/>
    </source>
</evidence>
<dbReference type="PANTHER" id="PTHR43691:SF13">
    <property type="entry name" value="URIDINE PHOSPHORYLASE"/>
    <property type="match status" value="1"/>
</dbReference>
<dbReference type="InterPro" id="IPR000845">
    <property type="entry name" value="Nucleoside_phosphorylase_d"/>
</dbReference>
<dbReference type="PANTHER" id="PTHR43691">
    <property type="entry name" value="URIDINE PHOSPHORYLASE"/>
    <property type="match status" value="1"/>
</dbReference>
<dbReference type="AlphaFoldDB" id="A0A382RLS8"/>
<dbReference type="GO" id="GO:0003824">
    <property type="term" value="F:catalytic activity"/>
    <property type="evidence" value="ECO:0007669"/>
    <property type="project" value="InterPro"/>
</dbReference>
<organism evidence="2">
    <name type="scientific">marine metagenome</name>
    <dbReference type="NCBI Taxonomy" id="408172"/>
    <lineage>
        <taxon>unclassified sequences</taxon>
        <taxon>metagenomes</taxon>
        <taxon>ecological metagenomes</taxon>
    </lineage>
</organism>
<dbReference type="EMBL" id="UINC01122012">
    <property type="protein sequence ID" value="SVC97561.1"/>
    <property type="molecule type" value="Genomic_DNA"/>
</dbReference>
<accession>A0A382RLS8</accession>
<reference evidence="2" key="1">
    <citation type="submission" date="2018-05" db="EMBL/GenBank/DDBJ databases">
        <authorList>
            <person name="Lanie J.A."/>
            <person name="Ng W.-L."/>
            <person name="Kazmierczak K.M."/>
            <person name="Andrzejewski T.M."/>
            <person name="Davidsen T.M."/>
            <person name="Wayne K.J."/>
            <person name="Tettelin H."/>
            <person name="Glass J.I."/>
            <person name="Rusch D."/>
            <person name="Podicherti R."/>
            <person name="Tsui H.-C.T."/>
            <person name="Winkler M.E."/>
        </authorList>
    </citation>
    <scope>NUCLEOTIDE SEQUENCE</scope>
</reference>
<sequence length="267" mass="28977">MSRDYVHRNFGGKCKSGDIAPYVIVTGSKTRVRNLTSRWDKYDEIADDYEFLVCTGTLHGKPISACSTGIGGMSVSIAIEELARLGAKTLLRIGVTSPLADELDYGDLVLAKGAVRWDGTSHDYAMPEYPAIAHFEVLMASMVAAKTLNYPYKAGIIADMASLGPTTHDGYRGYLATNTEIMDASLHNAGVLNGTGEAATMLVQSSIYGLRSGVINVNLLNQATKAWDPKEDDRVVTCGLETISVLQRWDELKLESGNQYMVPQITT</sequence>
<dbReference type="Gene3D" id="3.40.50.1580">
    <property type="entry name" value="Nucleoside phosphorylase domain"/>
    <property type="match status" value="1"/>
</dbReference>
<dbReference type="GO" id="GO:0005829">
    <property type="term" value="C:cytosol"/>
    <property type="evidence" value="ECO:0007669"/>
    <property type="project" value="TreeGrafter"/>
</dbReference>
<dbReference type="InterPro" id="IPR035994">
    <property type="entry name" value="Nucleoside_phosphorylase_sf"/>
</dbReference>
<dbReference type="CDD" id="cd17767">
    <property type="entry name" value="UP_EcUdp-like"/>
    <property type="match status" value="1"/>
</dbReference>
<proteinExistence type="predicted"/>
<dbReference type="SUPFAM" id="SSF53167">
    <property type="entry name" value="Purine and uridine phosphorylases"/>
    <property type="match status" value="1"/>
</dbReference>
<feature type="domain" description="Nucleoside phosphorylase" evidence="1">
    <location>
        <begin position="22"/>
        <end position="167"/>
    </location>
</feature>